<evidence type="ECO:0000256" key="1">
    <source>
        <dbReference type="ARBA" id="ARBA00004651"/>
    </source>
</evidence>
<evidence type="ECO:0000313" key="13">
    <source>
        <dbReference type="Proteomes" id="UP000183365"/>
    </source>
</evidence>
<dbReference type="InterPro" id="IPR050524">
    <property type="entry name" value="APC_YAT"/>
</dbReference>
<evidence type="ECO:0000256" key="7">
    <source>
        <dbReference type="ARBA" id="ARBA00022989"/>
    </source>
</evidence>
<keyword evidence="3" id="KW-0813">Transport</keyword>
<keyword evidence="7 10" id="KW-1133">Transmembrane helix</keyword>
<dbReference type="AlphaFoldDB" id="A0A1L0B5D6"/>
<keyword evidence="13" id="KW-1185">Reference proteome</keyword>
<keyword evidence="6" id="KW-0029">Amino-acid transport</keyword>
<dbReference type="OrthoDB" id="3900342at2759"/>
<comment type="subcellular location">
    <subcellularLocation>
        <location evidence="1">Cell membrane</location>
        <topology evidence="1">Multi-pass membrane protein</topology>
    </subcellularLocation>
</comment>
<feature type="transmembrane region" description="Helical" evidence="10">
    <location>
        <begin position="243"/>
        <end position="266"/>
    </location>
</feature>
<feature type="transmembrane region" description="Helical" evidence="10">
    <location>
        <begin position="460"/>
        <end position="486"/>
    </location>
</feature>
<dbReference type="NCBIfam" id="TIGR00913">
    <property type="entry name" value="2A0310"/>
    <property type="match status" value="1"/>
</dbReference>
<feature type="transmembrane region" description="Helical" evidence="10">
    <location>
        <begin position="386"/>
        <end position="407"/>
    </location>
</feature>
<evidence type="ECO:0000256" key="4">
    <source>
        <dbReference type="ARBA" id="ARBA00022475"/>
    </source>
</evidence>
<dbReference type="InterPro" id="IPR004762">
    <property type="entry name" value="Amino_acid_permease_fungi"/>
</dbReference>
<accession>A0A1L0B5D6</accession>
<dbReference type="PIRSF" id="PIRSF006060">
    <property type="entry name" value="AA_transporter"/>
    <property type="match status" value="1"/>
</dbReference>
<comment type="similarity">
    <text evidence="2">Belongs to the amino acid-polyamine-organocation (APC) superfamily. YAT (TC 2.A.3.10) family.</text>
</comment>
<dbReference type="GO" id="GO:0005886">
    <property type="term" value="C:plasma membrane"/>
    <property type="evidence" value="ECO:0007669"/>
    <property type="project" value="UniProtKB-SubCell"/>
</dbReference>
<dbReference type="InterPro" id="IPR004840">
    <property type="entry name" value="Amino_acid_permease_CS"/>
</dbReference>
<dbReference type="Pfam" id="PF00324">
    <property type="entry name" value="AA_permease"/>
    <property type="match status" value="1"/>
</dbReference>
<evidence type="ECO:0000256" key="3">
    <source>
        <dbReference type="ARBA" id="ARBA00022448"/>
    </source>
</evidence>
<dbReference type="Proteomes" id="UP000183365">
    <property type="component" value="Unassembled WGS sequence"/>
</dbReference>
<feature type="transmembrane region" description="Helical" evidence="10">
    <location>
        <begin position="136"/>
        <end position="158"/>
    </location>
</feature>
<feature type="compositionally biased region" description="Polar residues" evidence="9">
    <location>
        <begin position="1"/>
        <end position="24"/>
    </location>
</feature>
<feature type="compositionally biased region" description="Polar residues" evidence="9">
    <location>
        <begin position="39"/>
        <end position="54"/>
    </location>
</feature>
<dbReference type="PROSITE" id="PS00218">
    <property type="entry name" value="AMINO_ACID_PERMEASE_1"/>
    <property type="match status" value="1"/>
</dbReference>
<sequence length="619" mass="67378">MVSSIYTDAQSNSRPSSNLKNSESVVRKSDEANVVTMKKTASSPSLDNKPSTKNSKFKSFIDSFREAKSNEIDEQTEMDPNLTESEKVAIITAKAPLKRNLKNRHLQMIAIGGAIGTGLFVGSGSSLRTAGPAGLLIGYAISSSFILCMICALGELAVEFPVAGGFTTYCTRFVDESFGFAANLNYAIQWLVVLPLEIVAASITVNYWKTPKKYRDGFVALFWLVIVTINLFGVKGYGEAEFVFSIIKITCVVGFIICGICLVCGARGSYIGGKYWHHPYGAFVGDDAGARFKGTMSVFTSAAFAFAGSELVGLAAAETANPRKTLPKAAKQVFWRITIFYIVSLTLIGLLVSHKDSRLIGTSSVDAAASPFVIALESHGIKGLPTVVNVVICIAVLSVGNSAVYACSRTLSAFDKQGYAPKWMHLGYVDRAGRPLVGIAISSIFGLISFIAASDKEGEVFNWLMALSGLSSLFTWGGIMLCHIRFRRALSAQGRNTDELTFTSPTSIFGSYYGLFVIVCVFVAEFWVAAWPSGFREMTKGEIAKDFFQTYLSFPIVLTCYLGHKIYHKNWKLLIKGIDMDIDTGRRENDIEALKAEIAQEKAEIAAKPLIGRMYSKIC</sequence>
<feature type="transmembrane region" description="Helical" evidence="10">
    <location>
        <begin position="548"/>
        <end position="567"/>
    </location>
</feature>
<feature type="transmembrane region" description="Helical" evidence="10">
    <location>
        <begin position="507"/>
        <end position="528"/>
    </location>
</feature>
<feature type="transmembrane region" description="Helical" evidence="10">
    <location>
        <begin position="106"/>
        <end position="124"/>
    </location>
</feature>
<evidence type="ECO:0000259" key="11">
    <source>
        <dbReference type="Pfam" id="PF00324"/>
    </source>
</evidence>
<dbReference type="GO" id="GO:0015171">
    <property type="term" value="F:amino acid transmembrane transporter activity"/>
    <property type="evidence" value="ECO:0007669"/>
    <property type="project" value="TreeGrafter"/>
</dbReference>
<feature type="region of interest" description="Disordered" evidence="9">
    <location>
        <begin position="1"/>
        <end position="54"/>
    </location>
</feature>
<gene>
    <name evidence="12" type="ORF">HGUI_03236</name>
</gene>
<dbReference type="PANTHER" id="PTHR43341">
    <property type="entry name" value="AMINO ACID PERMEASE"/>
    <property type="match status" value="1"/>
</dbReference>
<keyword evidence="4" id="KW-1003">Cell membrane</keyword>
<dbReference type="FunFam" id="1.20.1740.10:FF:000017">
    <property type="entry name" value="Amino acid permease"/>
    <property type="match status" value="1"/>
</dbReference>
<dbReference type="VEuPathDB" id="FungiDB:HGUI_03236"/>
<keyword evidence="8 10" id="KW-0472">Membrane</keyword>
<feature type="transmembrane region" description="Helical" evidence="10">
    <location>
        <begin position="187"/>
        <end position="208"/>
    </location>
</feature>
<reference evidence="13" key="1">
    <citation type="submission" date="2016-11" db="EMBL/GenBank/DDBJ databases">
        <authorList>
            <person name="Guldener U."/>
        </authorList>
    </citation>
    <scope>NUCLEOTIDE SEQUENCE [LARGE SCALE GENOMIC DNA]</scope>
</reference>
<dbReference type="InterPro" id="IPR004841">
    <property type="entry name" value="AA-permease/SLC12A_dom"/>
</dbReference>
<protein>
    <submittedName>
        <fullName evidence="12">Probable General amino-acid permease GAP1</fullName>
    </submittedName>
</protein>
<keyword evidence="5 10" id="KW-0812">Transmembrane</keyword>
<evidence type="ECO:0000256" key="5">
    <source>
        <dbReference type="ARBA" id="ARBA00022692"/>
    </source>
</evidence>
<evidence type="ECO:0000256" key="10">
    <source>
        <dbReference type="SAM" id="Phobius"/>
    </source>
</evidence>
<organism evidence="12 13">
    <name type="scientific">Hanseniaspora guilliermondii</name>
    <dbReference type="NCBI Taxonomy" id="56406"/>
    <lineage>
        <taxon>Eukaryota</taxon>
        <taxon>Fungi</taxon>
        <taxon>Dikarya</taxon>
        <taxon>Ascomycota</taxon>
        <taxon>Saccharomycotina</taxon>
        <taxon>Saccharomycetes</taxon>
        <taxon>Saccharomycodales</taxon>
        <taxon>Saccharomycodaceae</taxon>
        <taxon>Hanseniaspora</taxon>
    </lineage>
</organism>
<feature type="transmembrane region" description="Helical" evidence="10">
    <location>
        <begin position="333"/>
        <end position="352"/>
    </location>
</feature>
<dbReference type="EMBL" id="FQNF01000075">
    <property type="protein sequence ID" value="SGZ41036.1"/>
    <property type="molecule type" value="Genomic_DNA"/>
</dbReference>
<name>A0A1L0B5D6_9ASCO</name>
<feature type="domain" description="Amino acid permease/ SLC12A" evidence="11">
    <location>
        <begin position="105"/>
        <end position="573"/>
    </location>
</feature>
<evidence type="ECO:0000313" key="12">
    <source>
        <dbReference type="EMBL" id="SGZ41036.1"/>
    </source>
</evidence>
<dbReference type="PANTHER" id="PTHR43341:SF1">
    <property type="entry name" value="GENERAL AMINO-ACID PERMEASE GAP1"/>
    <property type="match status" value="1"/>
</dbReference>
<feature type="transmembrane region" description="Helical" evidence="10">
    <location>
        <begin position="436"/>
        <end position="454"/>
    </location>
</feature>
<dbReference type="Gene3D" id="1.20.1740.10">
    <property type="entry name" value="Amino acid/polyamine transporter I"/>
    <property type="match status" value="1"/>
</dbReference>
<evidence type="ECO:0000256" key="2">
    <source>
        <dbReference type="ARBA" id="ARBA00006983"/>
    </source>
</evidence>
<evidence type="ECO:0000256" key="6">
    <source>
        <dbReference type="ARBA" id="ARBA00022970"/>
    </source>
</evidence>
<evidence type="ECO:0000256" key="8">
    <source>
        <dbReference type="ARBA" id="ARBA00023136"/>
    </source>
</evidence>
<evidence type="ECO:0000256" key="9">
    <source>
        <dbReference type="SAM" id="MobiDB-lite"/>
    </source>
</evidence>
<proteinExistence type="inferred from homology"/>
<feature type="transmembrane region" description="Helical" evidence="10">
    <location>
        <begin position="220"/>
        <end position="237"/>
    </location>
</feature>